<reference evidence="1 2" key="1">
    <citation type="journal article" date="2010" name="PLoS ONE">
        <title>The Waddlia genome: a window into chlamydial biology.</title>
        <authorList>
            <person name="Bertelli C."/>
            <person name="Collyn F."/>
            <person name="Croxatto A."/>
            <person name="Ruckert C."/>
            <person name="Polkinghorne A."/>
            <person name="Kebbi-Beghdadi C."/>
            <person name="Goesmann A."/>
            <person name="Vaughan L."/>
            <person name="Greub G."/>
        </authorList>
    </citation>
    <scope>NUCLEOTIDE SEQUENCE [LARGE SCALE GENOMIC DNA]</scope>
    <source>
        <strain evidence="2">ATCC VR-1470 / WSU 86-1044</strain>
    </source>
</reference>
<evidence type="ECO:0000313" key="2">
    <source>
        <dbReference type="Proteomes" id="UP000001505"/>
    </source>
</evidence>
<keyword evidence="2" id="KW-1185">Reference proteome</keyword>
<gene>
    <name evidence="1" type="ordered locus">wcw_0604</name>
</gene>
<evidence type="ECO:0000313" key="1">
    <source>
        <dbReference type="EMBL" id="ADI37972.1"/>
    </source>
</evidence>
<organism evidence="1 2">
    <name type="scientific">Waddlia chondrophila (strain ATCC VR-1470 / WSU 86-1044)</name>
    <dbReference type="NCBI Taxonomy" id="716544"/>
    <lineage>
        <taxon>Bacteria</taxon>
        <taxon>Pseudomonadati</taxon>
        <taxon>Chlamydiota</taxon>
        <taxon>Chlamydiia</taxon>
        <taxon>Parachlamydiales</taxon>
        <taxon>Waddliaceae</taxon>
        <taxon>Waddlia</taxon>
    </lineage>
</organism>
<protein>
    <recommendedName>
        <fullName evidence="3">V-type ATP synthase subunit C</fullName>
    </recommendedName>
</protein>
<dbReference type="STRING" id="716544.wcw_0604"/>
<dbReference type="InterPro" id="IPR024492">
    <property type="entry name" value="DUF2764"/>
</dbReference>
<dbReference type="Proteomes" id="UP000001505">
    <property type="component" value="Chromosome"/>
</dbReference>
<dbReference type="OrthoDB" id="17717at2"/>
<dbReference type="AlphaFoldDB" id="D6YV11"/>
<dbReference type="eggNOG" id="ENOG502ZC7E">
    <property type="taxonomic scope" value="Bacteria"/>
</dbReference>
<dbReference type="Pfam" id="PF10962">
    <property type="entry name" value="DUF2764"/>
    <property type="match status" value="1"/>
</dbReference>
<dbReference type="KEGG" id="wch:wcw_0604"/>
<evidence type="ECO:0008006" key="3">
    <source>
        <dbReference type="Google" id="ProtNLM"/>
    </source>
</evidence>
<dbReference type="RefSeq" id="WP_013181697.1">
    <property type="nucleotide sequence ID" value="NC_014225.1"/>
</dbReference>
<sequence length="258" mass="30503">MDYYFLASALPELQIGYPPDIHFKALDALMKINLTKEDYQKAAVLRRYYDIQNIRAFWLGEEIDRRGIFNEVDLEESLVTRLGLPEYVYAFLEKYDNKESRLKHFPELVAAYFKEEGASAEGFLKEYLAFEREMRIVLIGFRAKKMGKDLAFELQYEDPYDEIVAQVLAQKDSKNYEPPTRYADLKALFEEHYEEPLKLHQALCEYRFYKVEGMYEMDLFSIGRILAYLAQLMIVERWLELDKKKGLEVIDTIVKEAS</sequence>
<dbReference type="HOGENOM" id="CLU_091270_0_0_0"/>
<accession>D6YV11</accession>
<dbReference type="EMBL" id="CP001928">
    <property type="protein sequence ID" value="ADI37972.1"/>
    <property type="molecule type" value="Genomic_DNA"/>
</dbReference>
<proteinExistence type="predicted"/>
<name>D6YV11_WADCW</name>